<evidence type="ECO:0000259" key="2">
    <source>
        <dbReference type="Pfam" id="PF00296"/>
    </source>
</evidence>
<dbReference type="InterPro" id="IPR036661">
    <property type="entry name" value="Luciferase-like_sf"/>
</dbReference>
<organism evidence="3 4">
    <name type="scientific">Nocardia flavorosea</name>
    <dbReference type="NCBI Taxonomy" id="53429"/>
    <lineage>
        <taxon>Bacteria</taxon>
        <taxon>Bacillati</taxon>
        <taxon>Actinomycetota</taxon>
        <taxon>Actinomycetes</taxon>
        <taxon>Mycobacteriales</taxon>
        <taxon>Nocardiaceae</taxon>
        <taxon>Nocardia</taxon>
    </lineage>
</organism>
<dbReference type="InterPro" id="IPR011251">
    <property type="entry name" value="Luciferase-like_dom"/>
</dbReference>
<dbReference type="EC" id="1.-.-.-" evidence="3"/>
<dbReference type="SUPFAM" id="SSF51679">
    <property type="entry name" value="Bacterial luciferase-like"/>
    <property type="match status" value="1"/>
</dbReference>
<dbReference type="InterPro" id="IPR019919">
    <property type="entry name" value="Lucif-like_OxRdtase_MSMEG_2256"/>
</dbReference>
<dbReference type="Gene3D" id="3.20.20.30">
    <property type="entry name" value="Luciferase-like domain"/>
    <property type="match status" value="1"/>
</dbReference>
<dbReference type="CDD" id="cd01097">
    <property type="entry name" value="Tetrahydromethanopterin_reductase"/>
    <property type="match status" value="1"/>
</dbReference>
<comment type="caution">
    <text evidence="3">The sequence shown here is derived from an EMBL/GenBank/DDBJ whole genome shotgun (WGS) entry which is preliminary data.</text>
</comment>
<feature type="region of interest" description="Disordered" evidence="1">
    <location>
        <begin position="1"/>
        <end position="23"/>
    </location>
</feature>
<dbReference type="InterPro" id="IPR050564">
    <property type="entry name" value="F420-G6PD/mer"/>
</dbReference>
<evidence type="ECO:0000256" key="1">
    <source>
        <dbReference type="SAM" id="MobiDB-lite"/>
    </source>
</evidence>
<dbReference type="RefSeq" id="WP_062980028.1">
    <property type="nucleotide sequence ID" value="NZ_JAAXOT010000023.1"/>
</dbReference>
<dbReference type="NCBIfam" id="TIGR03617">
    <property type="entry name" value="F420_MSMEG_2256"/>
    <property type="match status" value="1"/>
</dbReference>
<proteinExistence type="predicted"/>
<accession>A0A846YNW8</accession>
<protein>
    <submittedName>
        <fullName evidence="3">TIGR03617 family F420-dependent LLM class oxidoreductase</fullName>
        <ecNumber evidence="3">1.-.-.-</ecNumber>
    </submittedName>
</protein>
<dbReference type="EMBL" id="JAAXOT010000023">
    <property type="protein sequence ID" value="NKY60473.1"/>
    <property type="molecule type" value="Genomic_DNA"/>
</dbReference>
<name>A0A846YNW8_9NOCA</name>
<evidence type="ECO:0000313" key="3">
    <source>
        <dbReference type="EMBL" id="NKY60473.1"/>
    </source>
</evidence>
<dbReference type="PANTHER" id="PTHR43244:SF2">
    <property type="entry name" value="CONSERVED HYPOTHETICAL ALANINE AND PROLINE-RICH PROTEIN"/>
    <property type="match status" value="1"/>
</dbReference>
<keyword evidence="3" id="KW-0560">Oxidoreductase</keyword>
<feature type="domain" description="Luciferase-like" evidence="2">
    <location>
        <begin position="15"/>
        <end position="313"/>
    </location>
</feature>
<keyword evidence="4" id="KW-1185">Reference proteome</keyword>
<dbReference type="Proteomes" id="UP000570678">
    <property type="component" value="Unassembled WGS sequence"/>
</dbReference>
<reference evidence="3 4" key="1">
    <citation type="submission" date="2020-04" db="EMBL/GenBank/DDBJ databases">
        <title>MicrobeNet Type strains.</title>
        <authorList>
            <person name="Nicholson A.C."/>
        </authorList>
    </citation>
    <scope>NUCLEOTIDE SEQUENCE [LARGE SCALE GENOMIC DNA]</scope>
    <source>
        <strain evidence="3 4">JCM 3332</strain>
    </source>
</reference>
<dbReference type="PANTHER" id="PTHR43244">
    <property type="match status" value="1"/>
</dbReference>
<dbReference type="Pfam" id="PF00296">
    <property type="entry name" value="Bac_luciferase"/>
    <property type="match status" value="1"/>
</dbReference>
<evidence type="ECO:0000313" key="4">
    <source>
        <dbReference type="Proteomes" id="UP000570678"/>
    </source>
</evidence>
<dbReference type="GO" id="GO:0016705">
    <property type="term" value="F:oxidoreductase activity, acting on paired donors, with incorporation or reduction of molecular oxygen"/>
    <property type="evidence" value="ECO:0007669"/>
    <property type="project" value="InterPro"/>
</dbReference>
<dbReference type="AlphaFoldDB" id="A0A846YNW8"/>
<sequence length="346" mass="37914">MYVDMKLAKPAPGTTSLDGLAQEGRRAERDGYAAVWSAESSGDPFLPLVPAAQSTGNLMLGTAVAVAFARNPMSLAYTAHHLQLLSGGRLLLGLGSQVRSHIERRFGMPWSNPAPRMREFVEALRAIWTAWQTGAELDFRGEFYTHTLMTPFFAPEPSLWGPPKVYLAALGDRMTEVAGAVCDGLLPHPFTTERFLRERTLPTLAKGMSESDRDPAEFSVSLSGLVATGATEQDMARAVAAVRRQIAFYGSTPAYQSVLASHGWEDLGHELTTLSKSGGDDRWQRMGDLIDDDVLNTFAVVAEPDRLGAAVRNRFGDLVQRFSFYAPYDHDPAIWLPAVAELNRSR</sequence>
<gene>
    <name evidence="3" type="ORF">HGA15_30910</name>
</gene>